<accession>A0A836BMR3</accession>
<evidence type="ECO:0000313" key="3">
    <source>
        <dbReference type="Proteomes" id="UP000612055"/>
    </source>
</evidence>
<feature type="non-terminal residue" evidence="2">
    <location>
        <position position="1"/>
    </location>
</feature>
<gene>
    <name evidence="2" type="ORF">HYH03_019031</name>
</gene>
<dbReference type="Proteomes" id="UP000612055">
    <property type="component" value="Unassembled WGS sequence"/>
</dbReference>
<comment type="caution">
    <text evidence="2">The sequence shown here is derived from an EMBL/GenBank/DDBJ whole genome shotgun (WGS) entry which is preliminary data.</text>
</comment>
<feature type="compositionally biased region" description="Polar residues" evidence="1">
    <location>
        <begin position="75"/>
        <end position="84"/>
    </location>
</feature>
<evidence type="ECO:0000256" key="1">
    <source>
        <dbReference type="SAM" id="MobiDB-lite"/>
    </source>
</evidence>
<sequence>MWRHARTLVGQHARATPATWWPSSWSSGPRAWSSSLSAACLGPADGAASTAPSAVASTDGAPATPGPATPPGSRLQPQRHTSATMGYGSHPPPRRGSVPLWTDDPLPPLPRLPIQRRIFCNRALNMKQIK</sequence>
<feature type="region of interest" description="Disordered" evidence="1">
    <location>
        <begin position="1"/>
        <end position="102"/>
    </location>
</feature>
<name>A0A836BMR3_9CHLO</name>
<reference evidence="2" key="1">
    <citation type="journal article" date="2020" name="bioRxiv">
        <title>Comparative genomics of Chlamydomonas.</title>
        <authorList>
            <person name="Craig R.J."/>
            <person name="Hasan A.R."/>
            <person name="Ness R.W."/>
            <person name="Keightley P.D."/>
        </authorList>
    </citation>
    <scope>NUCLEOTIDE SEQUENCE</scope>
    <source>
        <strain evidence="2">CCAP 11/70</strain>
    </source>
</reference>
<dbReference type="AlphaFoldDB" id="A0A836BMR3"/>
<dbReference type="EMBL" id="JAEHOE010000297">
    <property type="protein sequence ID" value="KAG2482007.1"/>
    <property type="molecule type" value="Genomic_DNA"/>
</dbReference>
<proteinExistence type="predicted"/>
<organism evidence="2 3">
    <name type="scientific">Edaphochlamys debaryana</name>
    <dbReference type="NCBI Taxonomy" id="47281"/>
    <lineage>
        <taxon>Eukaryota</taxon>
        <taxon>Viridiplantae</taxon>
        <taxon>Chlorophyta</taxon>
        <taxon>core chlorophytes</taxon>
        <taxon>Chlorophyceae</taxon>
        <taxon>CS clade</taxon>
        <taxon>Chlamydomonadales</taxon>
        <taxon>Chlamydomonadales incertae sedis</taxon>
        <taxon>Edaphochlamys</taxon>
    </lineage>
</organism>
<evidence type="ECO:0000313" key="2">
    <source>
        <dbReference type="EMBL" id="KAG2482007.1"/>
    </source>
</evidence>
<protein>
    <submittedName>
        <fullName evidence="2">Uncharacterized protein</fullName>
    </submittedName>
</protein>
<feature type="compositionally biased region" description="Low complexity" evidence="1">
    <location>
        <begin position="15"/>
        <end position="63"/>
    </location>
</feature>
<keyword evidence="3" id="KW-1185">Reference proteome</keyword>